<name>A0A0C2JES6_THEKT</name>
<evidence type="ECO:0000313" key="3">
    <source>
        <dbReference type="Proteomes" id="UP000031668"/>
    </source>
</evidence>
<dbReference type="EMBL" id="JWZT01003119">
    <property type="protein sequence ID" value="KII67733.1"/>
    <property type="molecule type" value="Genomic_DNA"/>
</dbReference>
<dbReference type="AlphaFoldDB" id="A0A0C2JES6"/>
<sequence>MNAHSTFAYLDNHLLYVNKHKAAGGGIGMNTEDQFNDRILVYLKWIYYFTENASIGGKWREFLLKPFTSRSNAVNRKLLNLITNGTVSMFINETIENKFNIENDIPEVEFKDIQDFLLGIDQMIERLVIALAPENAVIKSIGKIGESNLEYQSHLDLMCSWIYNLNCYMHSFTPSSGYQPYLLNENWLPSLVQYYLPSMAPPIDKVNGSPLEDFMRILSENVTPSVWAIPENFSNVLAHRHIFDIILSEIYHHLESDVEVDPTFYSIAPTPKAKHLLPKEVPIKDGPCQQEVPIKDEPCQKEVPIKDEPCQKEVPIKDEPCQKEVPIKDEPCQKEVPIKDEPCQKEVPIKDEPCQKEVPIKDEPCQKEVPIKDEPCQKEVPIKDEPCQKEVPIKDEPCQKEVPIKDEPCQKEVPIKDEPCQKEVPIKDEPCQKEVPIKDEPCQQEVPIKDEPCQKEVPIEDEAYQKEVPINFEPCQKFPETKHGLLSLDEILYISDKLDSLTDMMRKNLNAQTKTQPEIQKETTTQPLTTGNTMNKKTNLVSVFEPLTVDFC</sequence>
<dbReference type="Proteomes" id="UP000031668">
    <property type="component" value="Unassembled WGS sequence"/>
</dbReference>
<keyword evidence="3" id="KW-1185">Reference proteome</keyword>
<gene>
    <name evidence="2" type="ORF">RF11_01780</name>
</gene>
<organism evidence="2 3">
    <name type="scientific">Thelohanellus kitauei</name>
    <name type="common">Myxosporean</name>
    <dbReference type="NCBI Taxonomy" id="669202"/>
    <lineage>
        <taxon>Eukaryota</taxon>
        <taxon>Metazoa</taxon>
        <taxon>Cnidaria</taxon>
        <taxon>Myxozoa</taxon>
        <taxon>Myxosporea</taxon>
        <taxon>Bivalvulida</taxon>
        <taxon>Platysporina</taxon>
        <taxon>Myxobolidae</taxon>
        <taxon>Thelohanellus</taxon>
    </lineage>
</organism>
<accession>A0A0C2JES6</accession>
<feature type="region of interest" description="Disordered" evidence="1">
    <location>
        <begin position="510"/>
        <end position="533"/>
    </location>
</feature>
<proteinExistence type="predicted"/>
<evidence type="ECO:0000256" key="1">
    <source>
        <dbReference type="SAM" id="MobiDB-lite"/>
    </source>
</evidence>
<evidence type="ECO:0000313" key="2">
    <source>
        <dbReference type="EMBL" id="KII67733.1"/>
    </source>
</evidence>
<comment type="caution">
    <text evidence="2">The sequence shown here is derived from an EMBL/GenBank/DDBJ whole genome shotgun (WGS) entry which is preliminary data.</text>
</comment>
<reference evidence="2 3" key="1">
    <citation type="journal article" date="2014" name="Genome Biol. Evol.">
        <title>The genome of the myxosporean Thelohanellus kitauei shows adaptations to nutrient acquisition within its fish host.</title>
        <authorList>
            <person name="Yang Y."/>
            <person name="Xiong J."/>
            <person name="Zhou Z."/>
            <person name="Huo F."/>
            <person name="Miao W."/>
            <person name="Ran C."/>
            <person name="Liu Y."/>
            <person name="Zhang J."/>
            <person name="Feng J."/>
            <person name="Wang M."/>
            <person name="Wang M."/>
            <person name="Wang L."/>
            <person name="Yao B."/>
        </authorList>
    </citation>
    <scope>NUCLEOTIDE SEQUENCE [LARGE SCALE GENOMIC DNA]</scope>
    <source>
        <strain evidence="2">Wuqing</strain>
    </source>
</reference>
<dbReference type="OrthoDB" id="10676868at2759"/>
<protein>
    <submittedName>
        <fullName evidence="2">Cornifin alpha</fullName>
    </submittedName>
</protein>